<organism evidence="2">
    <name type="scientific">Colletotrichum fructicola (strain Nara gc5)</name>
    <name type="common">Anthracnose fungus</name>
    <name type="synonym">Colletotrichum gloeosporioides (strain Nara gc5)</name>
    <dbReference type="NCBI Taxonomy" id="1213859"/>
    <lineage>
        <taxon>Eukaryota</taxon>
        <taxon>Fungi</taxon>
        <taxon>Dikarya</taxon>
        <taxon>Ascomycota</taxon>
        <taxon>Pezizomycotina</taxon>
        <taxon>Sordariomycetes</taxon>
        <taxon>Hypocreomycetidae</taxon>
        <taxon>Glomerellales</taxon>
        <taxon>Glomerellaceae</taxon>
        <taxon>Colletotrichum</taxon>
        <taxon>Colletotrichum gloeosporioides species complex</taxon>
    </lineage>
</organism>
<reference evidence="2" key="1">
    <citation type="submission" date="2012-08" db="EMBL/GenBank/DDBJ databases">
        <title>Genome analysis of Colletotrichum orbiculare and Colletotrichum fructicola.</title>
        <authorList>
            <person name="Gan P.H.P."/>
            <person name="Ikeda K."/>
            <person name="Irieda H."/>
            <person name="Narusaka M."/>
            <person name="O'Connell R.J."/>
            <person name="Narusaka Y."/>
            <person name="Takano Y."/>
            <person name="Kubo Y."/>
            <person name="Shirasu K."/>
        </authorList>
    </citation>
    <scope>NUCLEOTIDE SEQUENCE</scope>
    <source>
        <strain evidence="2">Nara gc5</strain>
    </source>
</reference>
<dbReference type="AlphaFoldDB" id="L2FR01"/>
<dbReference type="PANTHER" id="PTHR39697:SF1">
    <property type="entry name" value="RICIN B LECTIN DOMAIN-CONTAINING PROTEIN"/>
    <property type="match status" value="1"/>
</dbReference>
<dbReference type="EMBL" id="KB020914">
    <property type="protein sequence ID" value="ELA28595.1"/>
    <property type="molecule type" value="Genomic_DNA"/>
</dbReference>
<dbReference type="SUPFAM" id="SSF50405">
    <property type="entry name" value="Actin-crosslinking proteins"/>
    <property type="match status" value="1"/>
</dbReference>
<dbReference type="InterPro" id="IPR008999">
    <property type="entry name" value="Actin-crosslinking"/>
</dbReference>
<evidence type="ECO:0000313" key="2">
    <source>
        <dbReference type="EMBL" id="ELA28595.1"/>
    </source>
</evidence>
<protein>
    <submittedName>
        <fullName evidence="2">Major facilitator superfamily transporter multidrug resistance</fullName>
    </submittedName>
</protein>
<accession>L2FR01</accession>
<dbReference type="CDD" id="cd09917">
    <property type="entry name" value="F-box_SF"/>
    <property type="match status" value="1"/>
</dbReference>
<sequence length="508" mass="58934">MARITDLPPEIIESILWSLDSVRSLIAALRSCRRFYAFVQQSEKIATGILRRKISPDILPYVAALEASYLCDDFPDVILKLIEPRHDDPDAPSGESDESNSESEVELEDFEEPLDDIEGSLDEFDDFDTESSDSFPGRRAFKFDCFLAARKLLKMLYDQPSALVDIILPPVPIFDLHVVERRYDKFSKIATDFAGFAWERLSEIDGGVPQEVTLSSAEHDRFCRAIYRLEIFYVLYNIMERNGNTVYDWFFLRHSPWENEQMACIYHFLEMRFTRNTHEVFAHDLSQGIEYIDDVTMQHDYESKKRMLETTDGVHYAHFPEVLCGIEPQMFSIDYWRRSWRMTFADGATIITTKEGVLSRVLREEDKDHDLGPRESWIAANLGMRKCKHTNRAITLDSGLIVIKDIEDTAKITINQWLCVEKNGYFGFQHPSSGRYMGHGGNKSLRAKATELNNWELFTPREHPKGGYQLLSPYCMWSQALMVLCVDEDRKTVVRRNHGTTLWEFMKV</sequence>
<feature type="region of interest" description="Disordered" evidence="1">
    <location>
        <begin position="85"/>
        <end position="109"/>
    </location>
</feature>
<dbReference type="SUPFAM" id="SSF81383">
    <property type="entry name" value="F-box domain"/>
    <property type="match status" value="1"/>
</dbReference>
<dbReference type="PANTHER" id="PTHR39697">
    <property type="entry name" value="RICIN B LECTIN DOMAIN-CONTAINING PROTEIN-RELATED"/>
    <property type="match status" value="1"/>
</dbReference>
<evidence type="ECO:0000256" key="1">
    <source>
        <dbReference type="SAM" id="MobiDB-lite"/>
    </source>
</evidence>
<proteinExistence type="predicted"/>
<gene>
    <name evidence="2" type="ORF">CGGC5_1320</name>
</gene>
<name>L2FR01_COLFN</name>
<dbReference type="InterPro" id="IPR036047">
    <property type="entry name" value="F-box-like_dom_sf"/>
</dbReference>
<dbReference type="HOGENOM" id="CLU_536365_0_0_1"/>
<feature type="compositionally biased region" description="Acidic residues" evidence="1">
    <location>
        <begin position="95"/>
        <end position="109"/>
    </location>
</feature>